<dbReference type="Proteomes" id="UP000215902">
    <property type="component" value="Unassembled WGS sequence"/>
</dbReference>
<sequence>MTPAPSTKTEQDFADCAFGDFWLRKMRTLYKQLDAVGNGYLCLDDMIELPTLLLDAFPKMATESGDTLVKSMIDLWYGFLCTSVDEDDRCHHQLLENDLIESLKRTLNTGFKEHLYEGLVKPLFQAADCDADGLISMLEYKTMMRAFKVPDRDSELIFKLQDTEHKGKIGLETFRAILANYFYSEDEKTGLRVFGPLINYKRPEDFGEVACGPCWEGKMRCMFRRLDIANEGKISCKDFIQIARTLSVRSHLDKQRSNAVMRAILSLWIKFIAVDKDGKHFASITEKEFIKNMRTLINGKFRHEIDQFGWTFFKAVETSGDGYIQLQEYRNIQEAWGVTREEADGFFKVLDLDKDNRISSDEYLTAWCDYFLGEDPHSKYKALFGPVIAKPAAP</sequence>
<dbReference type="SUPFAM" id="SSF47473">
    <property type="entry name" value="EF-hand"/>
    <property type="match status" value="2"/>
</dbReference>
<proteinExistence type="predicted"/>
<feature type="domain" description="EF-hand" evidence="3">
    <location>
        <begin position="123"/>
        <end position="150"/>
    </location>
</feature>
<dbReference type="AlphaFoldDB" id="A0A267DYA9"/>
<dbReference type="STRING" id="282301.A0A267DYA9"/>
<name>A0A267DYA9_9PLAT</name>
<dbReference type="EMBL" id="NIVC01002943">
    <property type="protein sequence ID" value="PAA54265.1"/>
    <property type="molecule type" value="Genomic_DNA"/>
</dbReference>
<dbReference type="Pfam" id="PF13833">
    <property type="entry name" value="EF-hand_8"/>
    <property type="match status" value="1"/>
</dbReference>
<accession>A0A267DYA9</accession>
<organism evidence="4 5">
    <name type="scientific">Macrostomum lignano</name>
    <dbReference type="NCBI Taxonomy" id="282301"/>
    <lineage>
        <taxon>Eukaryota</taxon>
        <taxon>Metazoa</taxon>
        <taxon>Spiralia</taxon>
        <taxon>Lophotrochozoa</taxon>
        <taxon>Platyhelminthes</taxon>
        <taxon>Rhabditophora</taxon>
        <taxon>Macrostomorpha</taxon>
        <taxon>Macrostomida</taxon>
        <taxon>Macrostomidae</taxon>
        <taxon>Macrostomum</taxon>
    </lineage>
</organism>
<dbReference type="OrthoDB" id="6242242at2759"/>
<dbReference type="InterPro" id="IPR011992">
    <property type="entry name" value="EF-hand-dom_pair"/>
</dbReference>
<dbReference type="SMART" id="SM00054">
    <property type="entry name" value="EFh"/>
    <property type="match status" value="4"/>
</dbReference>
<protein>
    <recommendedName>
        <fullName evidence="3">EF-hand domain-containing protein</fullName>
    </recommendedName>
</protein>
<gene>
    <name evidence="4" type="ORF">BOX15_Mlig011839g2</name>
</gene>
<evidence type="ECO:0000256" key="1">
    <source>
        <dbReference type="ARBA" id="ARBA00022737"/>
    </source>
</evidence>
<dbReference type="InterPro" id="IPR002048">
    <property type="entry name" value="EF_hand_dom"/>
</dbReference>
<dbReference type="PROSITE" id="PS50222">
    <property type="entry name" value="EF_HAND_2"/>
    <property type="match status" value="3"/>
</dbReference>
<dbReference type="Gene3D" id="1.10.238.10">
    <property type="entry name" value="EF-hand"/>
    <property type="match status" value="2"/>
</dbReference>
<reference evidence="4 5" key="1">
    <citation type="submission" date="2017-06" db="EMBL/GenBank/DDBJ databases">
        <title>A platform for efficient transgenesis in Macrostomum lignano, a flatworm model organism for stem cell research.</title>
        <authorList>
            <person name="Berezikov E."/>
        </authorList>
    </citation>
    <scope>NUCLEOTIDE SEQUENCE [LARGE SCALE GENOMIC DNA]</scope>
    <source>
        <strain evidence="4">DV1</strain>
        <tissue evidence="4">Whole organism</tissue>
    </source>
</reference>
<evidence type="ECO:0000313" key="5">
    <source>
        <dbReference type="Proteomes" id="UP000215902"/>
    </source>
</evidence>
<dbReference type="PANTHER" id="PTHR23050">
    <property type="entry name" value="CALCIUM BINDING PROTEIN"/>
    <property type="match status" value="1"/>
</dbReference>
<keyword evidence="1" id="KW-0677">Repeat</keyword>
<keyword evidence="5" id="KW-1185">Reference proteome</keyword>
<dbReference type="Pfam" id="PF13202">
    <property type="entry name" value="EF-hand_5"/>
    <property type="match status" value="2"/>
</dbReference>
<evidence type="ECO:0000313" key="4">
    <source>
        <dbReference type="EMBL" id="PAA54265.1"/>
    </source>
</evidence>
<comment type="caution">
    <text evidence="4">The sequence shown here is derived from an EMBL/GenBank/DDBJ whole genome shotgun (WGS) entry which is preliminary data.</text>
</comment>
<evidence type="ECO:0000256" key="2">
    <source>
        <dbReference type="ARBA" id="ARBA00022837"/>
    </source>
</evidence>
<dbReference type="InterPro" id="IPR018247">
    <property type="entry name" value="EF_Hand_1_Ca_BS"/>
</dbReference>
<dbReference type="GO" id="GO:0005509">
    <property type="term" value="F:calcium ion binding"/>
    <property type="evidence" value="ECO:0007669"/>
    <property type="project" value="InterPro"/>
</dbReference>
<keyword evidence="2" id="KW-0106">Calcium</keyword>
<feature type="domain" description="EF-hand" evidence="3">
    <location>
        <begin position="214"/>
        <end position="249"/>
    </location>
</feature>
<dbReference type="PROSITE" id="PS00018">
    <property type="entry name" value="EF_HAND_1"/>
    <property type="match status" value="2"/>
</dbReference>
<evidence type="ECO:0000259" key="3">
    <source>
        <dbReference type="PROSITE" id="PS50222"/>
    </source>
</evidence>
<feature type="domain" description="EF-hand" evidence="3">
    <location>
        <begin position="338"/>
        <end position="373"/>
    </location>
</feature>
<dbReference type="InterPro" id="IPR050145">
    <property type="entry name" value="Centrin_CML-like"/>
</dbReference>